<protein>
    <submittedName>
        <fullName evidence="1">Uncharacterized protein</fullName>
    </submittedName>
</protein>
<keyword evidence="2" id="KW-1185">Reference proteome</keyword>
<dbReference type="AlphaFoldDB" id="A0A9R1VIZ6"/>
<proteinExistence type="predicted"/>
<dbReference type="EMBL" id="NBSK02000005">
    <property type="protein sequence ID" value="KAJ0205553.1"/>
    <property type="molecule type" value="Genomic_DNA"/>
</dbReference>
<evidence type="ECO:0000313" key="2">
    <source>
        <dbReference type="Proteomes" id="UP000235145"/>
    </source>
</evidence>
<organism evidence="1 2">
    <name type="scientific">Lactuca sativa</name>
    <name type="common">Garden lettuce</name>
    <dbReference type="NCBI Taxonomy" id="4236"/>
    <lineage>
        <taxon>Eukaryota</taxon>
        <taxon>Viridiplantae</taxon>
        <taxon>Streptophyta</taxon>
        <taxon>Embryophyta</taxon>
        <taxon>Tracheophyta</taxon>
        <taxon>Spermatophyta</taxon>
        <taxon>Magnoliopsida</taxon>
        <taxon>eudicotyledons</taxon>
        <taxon>Gunneridae</taxon>
        <taxon>Pentapetalae</taxon>
        <taxon>asterids</taxon>
        <taxon>campanulids</taxon>
        <taxon>Asterales</taxon>
        <taxon>Asteraceae</taxon>
        <taxon>Cichorioideae</taxon>
        <taxon>Cichorieae</taxon>
        <taxon>Lactucinae</taxon>
        <taxon>Lactuca</taxon>
    </lineage>
</organism>
<reference evidence="1 2" key="1">
    <citation type="journal article" date="2017" name="Nat. Commun.">
        <title>Genome assembly with in vitro proximity ligation data and whole-genome triplication in lettuce.</title>
        <authorList>
            <person name="Reyes-Chin-Wo S."/>
            <person name="Wang Z."/>
            <person name="Yang X."/>
            <person name="Kozik A."/>
            <person name="Arikit S."/>
            <person name="Song C."/>
            <person name="Xia L."/>
            <person name="Froenicke L."/>
            <person name="Lavelle D.O."/>
            <person name="Truco M.J."/>
            <person name="Xia R."/>
            <person name="Zhu S."/>
            <person name="Xu C."/>
            <person name="Xu H."/>
            <person name="Xu X."/>
            <person name="Cox K."/>
            <person name="Korf I."/>
            <person name="Meyers B.C."/>
            <person name="Michelmore R.W."/>
        </authorList>
    </citation>
    <scope>NUCLEOTIDE SEQUENCE [LARGE SCALE GENOMIC DNA]</scope>
    <source>
        <strain evidence="2">cv. Salinas</strain>
        <tissue evidence="1">Seedlings</tissue>
    </source>
</reference>
<comment type="caution">
    <text evidence="1">The sequence shown here is derived from an EMBL/GenBank/DDBJ whole genome shotgun (WGS) entry which is preliminary data.</text>
</comment>
<accession>A0A9R1VIZ6</accession>
<dbReference type="PANTHER" id="PTHR33116">
    <property type="entry name" value="REVERSE TRANSCRIPTASE ZINC-BINDING DOMAIN-CONTAINING PROTEIN-RELATED-RELATED"/>
    <property type="match status" value="1"/>
</dbReference>
<dbReference type="Proteomes" id="UP000235145">
    <property type="component" value="Unassembled WGS sequence"/>
</dbReference>
<dbReference type="PANTHER" id="PTHR33116:SF78">
    <property type="entry name" value="OS12G0587133 PROTEIN"/>
    <property type="match status" value="1"/>
</dbReference>
<gene>
    <name evidence="1" type="ORF">LSAT_V11C500292510</name>
</gene>
<sequence length="184" mass="21322">MVDSLPFIYLGVPVEANMTQKKHLMSVIDRFDPNLPSYYFSLFRATSCIIEELEKLRRSFLWGESAGEKKKDPLDFMGKGACFKKRWWPWGWVTKNSKYCIGIEVVAASSQINKIVVVQGYYKAVQSREKDVEMCGQEKTDRGMAEFPINHKSKKREDVYGRTFTLTRSTEAPETINQNYKHEA</sequence>
<name>A0A9R1VIZ6_LACSA</name>
<evidence type="ECO:0000313" key="1">
    <source>
        <dbReference type="EMBL" id="KAJ0205553.1"/>
    </source>
</evidence>